<dbReference type="OrthoDB" id="5383291at2"/>
<feature type="domain" description="Methyltransferase small" evidence="7">
    <location>
        <begin position="44"/>
        <end position="173"/>
    </location>
</feature>
<dbReference type="GO" id="GO:0008033">
    <property type="term" value="P:tRNA processing"/>
    <property type="evidence" value="ECO:0007669"/>
    <property type="project" value="UniProtKB-UniRule"/>
</dbReference>
<evidence type="ECO:0000256" key="2">
    <source>
        <dbReference type="ARBA" id="ARBA00022603"/>
    </source>
</evidence>
<keyword evidence="2 6" id="KW-0489">Methyltransferase</keyword>
<dbReference type="InterPro" id="IPR022882">
    <property type="entry name" value="tRNA_adenine-N6_MeTrfase"/>
</dbReference>
<dbReference type="EMBL" id="QTJU01000002">
    <property type="protein sequence ID" value="RFM28553.1"/>
    <property type="molecule type" value="Genomic_DNA"/>
</dbReference>
<evidence type="ECO:0000256" key="3">
    <source>
        <dbReference type="ARBA" id="ARBA00022679"/>
    </source>
</evidence>
<dbReference type="Gene3D" id="3.40.50.150">
    <property type="entry name" value="Vaccinia Virus protein VP39"/>
    <property type="match status" value="1"/>
</dbReference>
<evidence type="ECO:0000256" key="1">
    <source>
        <dbReference type="ARBA" id="ARBA00022490"/>
    </source>
</evidence>
<keyword evidence="5 6" id="KW-0819">tRNA processing</keyword>
<keyword evidence="9" id="KW-1185">Reference proteome</keyword>
<comment type="similarity">
    <text evidence="6">Belongs to the methyltransferase superfamily. tRNA (adenine-N(6)-)-methyltransferase family.</text>
</comment>
<dbReference type="AlphaFoldDB" id="A0A3E1NKU6"/>
<evidence type="ECO:0000256" key="6">
    <source>
        <dbReference type="HAMAP-Rule" id="MF_01872"/>
    </source>
</evidence>
<dbReference type="PANTHER" id="PTHR47739:SF1">
    <property type="entry name" value="TRNA1(VAL) (ADENINE(37)-N6)-METHYLTRANSFERASE"/>
    <property type="match status" value="1"/>
</dbReference>
<dbReference type="Pfam" id="PF05175">
    <property type="entry name" value="MTS"/>
    <property type="match status" value="1"/>
</dbReference>
<dbReference type="EC" id="2.1.1.223" evidence="6"/>
<accession>A0A3E1NKU6</accession>
<evidence type="ECO:0000256" key="5">
    <source>
        <dbReference type="ARBA" id="ARBA00022694"/>
    </source>
</evidence>
<dbReference type="InterPro" id="IPR050210">
    <property type="entry name" value="tRNA_Adenine-N(6)_MTase"/>
</dbReference>
<dbReference type="InterPro" id="IPR029063">
    <property type="entry name" value="SAM-dependent_MTases_sf"/>
</dbReference>
<dbReference type="PANTHER" id="PTHR47739">
    <property type="entry name" value="TRNA1(VAL) (ADENINE(37)-N6)-METHYLTRANSFERASE"/>
    <property type="match status" value="1"/>
</dbReference>
<dbReference type="CDD" id="cd02440">
    <property type="entry name" value="AdoMet_MTases"/>
    <property type="match status" value="1"/>
</dbReference>
<keyword evidence="1 6" id="KW-0963">Cytoplasm</keyword>
<keyword evidence="3 6" id="KW-0808">Transferase</keyword>
<keyword evidence="4 6" id="KW-0949">S-adenosyl-L-methionine</keyword>
<organism evidence="8 9">
    <name type="scientific">Deminuibacter soli</name>
    <dbReference type="NCBI Taxonomy" id="2291815"/>
    <lineage>
        <taxon>Bacteria</taxon>
        <taxon>Pseudomonadati</taxon>
        <taxon>Bacteroidota</taxon>
        <taxon>Chitinophagia</taxon>
        <taxon>Chitinophagales</taxon>
        <taxon>Chitinophagaceae</taxon>
        <taxon>Deminuibacter</taxon>
    </lineage>
</organism>
<comment type="function">
    <text evidence="6">Specifically methylates the adenine in position 37 of tRNA(1)(Val) (anticodon cmo5UAC).</text>
</comment>
<evidence type="ECO:0000313" key="8">
    <source>
        <dbReference type="EMBL" id="RFM28553.1"/>
    </source>
</evidence>
<dbReference type="RefSeq" id="WP_116846543.1">
    <property type="nucleotide sequence ID" value="NZ_QTJU01000002.1"/>
</dbReference>
<proteinExistence type="inferred from homology"/>
<dbReference type="GO" id="GO:0000179">
    <property type="term" value="F:rRNA (adenine-N6,N6-)-dimethyltransferase activity"/>
    <property type="evidence" value="ECO:0007669"/>
    <property type="project" value="InterPro"/>
</dbReference>
<comment type="subcellular location">
    <subcellularLocation>
        <location evidence="6">Cytoplasm</location>
    </subcellularLocation>
</comment>
<comment type="catalytic activity">
    <reaction evidence="6">
        <text>adenosine(37) in tRNA1(Val) + S-adenosyl-L-methionine = N(6)-methyladenosine(37) in tRNA1(Val) + S-adenosyl-L-homocysteine + H(+)</text>
        <dbReference type="Rhea" id="RHEA:43160"/>
        <dbReference type="Rhea" id="RHEA-COMP:10369"/>
        <dbReference type="Rhea" id="RHEA-COMP:10370"/>
        <dbReference type="ChEBI" id="CHEBI:15378"/>
        <dbReference type="ChEBI" id="CHEBI:57856"/>
        <dbReference type="ChEBI" id="CHEBI:59789"/>
        <dbReference type="ChEBI" id="CHEBI:74411"/>
        <dbReference type="ChEBI" id="CHEBI:74449"/>
        <dbReference type="EC" id="2.1.1.223"/>
    </reaction>
</comment>
<name>A0A3E1NKU6_9BACT</name>
<dbReference type="HAMAP" id="MF_01872">
    <property type="entry name" value="tRNA_methyltr_YfiC"/>
    <property type="match status" value="1"/>
</dbReference>
<protein>
    <recommendedName>
        <fullName evidence="6">tRNA1(Val) (adenine(37)-N6)-methyltransferase</fullName>
        <ecNumber evidence="6">2.1.1.223</ecNumber>
    </recommendedName>
    <alternativeName>
        <fullName evidence="6">tRNA m6A37 methyltransferase</fullName>
    </alternativeName>
</protein>
<dbReference type="InterPro" id="IPR020596">
    <property type="entry name" value="rRNA_Ade_Mease_Trfase_CS"/>
</dbReference>
<dbReference type="GO" id="GO:0005737">
    <property type="term" value="C:cytoplasm"/>
    <property type="evidence" value="ECO:0007669"/>
    <property type="project" value="UniProtKB-SubCell"/>
</dbReference>
<gene>
    <name evidence="8" type="ORF">DXN05_07060</name>
</gene>
<evidence type="ECO:0000256" key="4">
    <source>
        <dbReference type="ARBA" id="ARBA00022691"/>
    </source>
</evidence>
<dbReference type="PROSITE" id="PS01131">
    <property type="entry name" value="RRNA_A_DIMETH"/>
    <property type="match status" value="1"/>
</dbReference>
<dbReference type="GO" id="GO:0016430">
    <property type="term" value="F:tRNA (adenine-N6)-methyltransferase activity"/>
    <property type="evidence" value="ECO:0007669"/>
    <property type="project" value="UniProtKB-UniRule"/>
</dbReference>
<evidence type="ECO:0000313" key="9">
    <source>
        <dbReference type="Proteomes" id="UP000261284"/>
    </source>
</evidence>
<evidence type="ECO:0000259" key="7">
    <source>
        <dbReference type="Pfam" id="PF05175"/>
    </source>
</evidence>
<dbReference type="Proteomes" id="UP000261284">
    <property type="component" value="Unassembled WGS sequence"/>
</dbReference>
<reference evidence="8 9" key="1">
    <citation type="submission" date="2018-08" db="EMBL/GenBank/DDBJ databases">
        <title>Chitinophagaceae sp. K23C18032701, a novel bacterium isolated from forest soil.</title>
        <authorList>
            <person name="Wang C."/>
        </authorList>
    </citation>
    <scope>NUCLEOTIDE SEQUENCE [LARGE SCALE GENOMIC DNA]</scope>
    <source>
        <strain evidence="8 9">K23C18032701</strain>
    </source>
</reference>
<comment type="caution">
    <text evidence="8">The sequence shown here is derived from an EMBL/GenBank/DDBJ whole genome shotgun (WGS) entry which is preliminary data.</text>
</comment>
<dbReference type="InterPro" id="IPR007848">
    <property type="entry name" value="Small_mtfrase_dom"/>
</dbReference>
<dbReference type="SUPFAM" id="SSF53335">
    <property type="entry name" value="S-adenosyl-L-methionine-dependent methyltransferases"/>
    <property type="match status" value="1"/>
</dbReference>
<sequence>MPNSYFRFKQFTVHQDKCAMKVCTDACLFGALSPLVLPGGAAVTRVLDIGTGTGLLSLQYAQLNADAHIDAVEIDDGAFEQAGENFAASPWPQRLQVFHTPLQQYKAAQAYELIISNPPFFENDLKSQDNKRNLALHSEALRIEALLQHAHQLLTANGLLWLLLPWHRSAETITAATTQGFYLHRETAVQQTTKHGNFRSMLLLGKTAQPVITDTLVIKDAANQYTPAFVAALQAFYLYL</sequence>